<feature type="transmembrane region" description="Helical" evidence="7">
    <location>
        <begin position="105"/>
        <end position="123"/>
    </location>
</feature>
<dbReference type="Proteomes" id="UP001186944">
    <property type="component" value="Unassembled WGS sequence"/>
</dbReference>
<organism evidence="8 9">
    <name type="scientific">Pinctada imbricata</name>
    <name type="common">Atlantic pearl-oyster</name>
    <name type="synonym">Pinctada martensii</name>
    <dbReference type="NCBI Taxonomy" id="66713"/>
    <lineage>
        <taxon>Eukaryota</taxon>
        <taxon>Metazoa</taxon>
        <taxon>Spiralia</taxon>
        <taxon>Lophotrochozoa</taxon>
        <taxon>Mollusca</taxon>
        <taxon>Bivalvia</taxon>
        <taxon>Autobranchia</taxon>
        <taxon>Pteriomorphia</taxon>
        <taxon>Pterioida</taxon>
        <taxon>Pterioidea</taxon>
        <taxon>Pteriidae</taxon>
        <taxon>Pinctada</taxon>
    </lineage>
</organism>
<dbReference type="GO" id="GO:0019226">
    <property type="term" value="P:transmission of nerve impulse"/>
    <property type="evidence" value="ECO:0007669"/>
    <property type="project" value="TreeGrafter"/>
</dbReference>
<feature type="transmembrane region" description="Helical" evidence="7">
    <location>
        <begin position="12"/>
        <end position="36"/>
    </location>
</feature>
<evidence type="ECO:0000256" key="3">
    <source>
        <dbReference type="ARBA" id="ARBA00022692"/>
    </source>
</evidence>
<keyword evidence="4 7" id="KW-1133">Transmembrane helix</keyword>
<keyword evidence="5 7" id="KW-0472">Membrane</keyword>
<feature type="compositionally biased region" description="Basic and acidic residues" evidence="6">
    <location>
        <begin position="245"/>
        <end position="257"/>
    </location>
</feature>
<dbReference type="GO" id="GO:0032281">
    <property type="term" value="C:AMPA glutamate receptor complex"/>
    <property type="evidence" value="ECO:0007669"/>
    <property type="project" value="TreeGrafter"/>
</dbReference>
<dbReference type="GO" id="GO:0016247">
    <property type="term" value="F:channel regulator activity"/>
    <property type="evidence" value="ECO:0007669"/>
    <property type="project" value="TreeGrafter"/>
</dbReference>
<evidence type="ECO:0000256" key="6">
    <source>
        <dbReference type="SAM" id="MobiDB-lite"/>
    </source>
</evidence>
<evidence type="ECO:0000256" key="5">
    <source>
        <dbReference type="ARBA" id="ARBA00023136"/>
    </source>
</evidence>
<name>A0AA88XTR5_PINIB</name>
<dbReference type="GO" id="GO:0098943">
    <property type="term" value="P:neurotransmitter receptor transport, postsynaptic endosome to lysosome"/>
    <property type="evidence" value="ECO:0007669"/>
    <property type="project" value="TreeGrafter"/>
</dbReference>
<evidence type="ECO:0000256" key="7">
    <source>
        <dbReference type="SAM" id="Phobius"/>
    </source>
</evidence>
<dbReference type="GO" id="GO:0005245">
    <property type="term" value="F:voltage-gated calcium channel activity"/>
    <property type="evidence" value="ECO:0007669"/>
    <property type="project" value="TreeGrafter"/>
</dbReference>
<comment type="subcellular location">
    <subcellularLocation>
        <location evidence="1">Membrane</location>
        <topology evidence="1">Multi-pass membrane protein</topology>
    </subcellularLocation>
</comment>
<reference evidence="8" key="1">
    <citation type="submission" date="2019-08" db="EMBL/GenBank/DDBJ databases">
        <title>The improved chromosome-level genome for the pearl oyster Pinctada fucata martensii using PacBio sequencing and Hi-C.</title>
        <authorList>
            <person name="Zheng Z."/>
        </authorList>
    </citation>
    <scope>NUCLEOTIDE SEQUENCE</scope>
    <source>
        <strain evidence="8">ZZ-2019</strain>
        <tissue evidence="8">Adductor muscle</tissue>
    </source>
</reference>
<dbReference type="InterPro" id="IPR051072">
    <property type="entry name" value="CACNG_subunit"/>
</dbReference>
<dbReference type="EMBL" id="VSWD01000010">
    <property type="protein sequence ID" value="KAK3090232.1"/>
    <property type="molecule type" value="Genomic_DNA"/>
</dbReference>
<dbReference type="GO" id="GO:0099590">
    <property type="term" value="P:neurotransmitter receptor internalization"/>
    <property type="evidence" value="ECO:0007669"/>
    <property type="project" value="TreeGrafter"/>
</dbReference>
<feature type="region of interest" description="Disordered" evidence="6">
    <location>
        <begin position="298"/>
        <end position="347"/>
    </location>
</feature>
<evidence type="ECO:0008006" key="10">
    <source>
        <dbReference type="Google" id="ProtNLM"/>
    </source>
</evidence>
<keyword evidence="3 7" id="KW-0812">Transmembrane</keyword>
<evidence type="ECO:0000256" key="1">
    <source>
        <dbReference type="ARBA" id="ARBA00004141"/>
    </source>
</evidence>
<dbReference type="InterPro" id="IPR008368">
    <property type="entry name" value="VDCC_gsu"/>
</dbReference>
<proteinExistence type="inferred from homology"/>
<evidence type="ECO:0000256" key="4">
    <source>
        <dbReference type="ARBA" id="ARBA00022989"/>
    </source>
</evidence>
<keyword evidence="9" id="KW-1185">Reference proteome</keyword>
<feature type="transmembrane region" description="Helical" evidence="7">
    <location>
        <begin position="135"/>
        <end position="160"/>
    </location>
</feature>
<dbReference type="InterPro" id="IPR004031">
    <property type="entry name" value="PMP22/EMP/MP20/Claudin"/>
</dbReference>
<dbReference type="Pfam" id="PF13903">
    <property type="entry name" value="Claudin_2"/>
    <property type="match status" value="1"/>
</dbReference>
<sequence length="347" mass="39922">MDCCSKKRVLTIMTSACACAAFGLLAISVSTDYWLFTQDLQKKETSNGTAEYDRYWSGLWKKCKVDDYSPKQMDCVYIKYFTPDDERDGLPQTDAILLTMRRSTWFPLASLLILLIGAIICFVGHCNSGRKNLTFVCGILFVLAGLCTLVGIILYIGSITEEVGSKGKQKTDDDEPKFRYWYGSSFIMAICSFALTELSGVFSVYLYITRYKHTQRKKMQQILKTESNDRGNRRRYRKHPSNNQCRDRSHSRDRCSRDPSLSRSESYYTYTPISDNTSHELSNYNFQRDISRNTISTTVESHAPRDHVSKEQSSRDHVSRDHISRDHTPRDHIPLPSESIIRRTTPV</sequence>
<dbReference type="AlphaFoldDB" id="A0AA88XTR5"/>
<dbReference type="PRINTS" id="PR01792">
    <property type="entry name" value="VDCCGAMMA"/>
</dbReference>
<dbReference type="GO" id="GO:0051968">
    <property type="term" value="P:positive regulation of synaptic transmission, glutamatergic"/>
    <property type="evidence" value="ECO:0007669"/>
    <property type="project" value="TreeGrafter"/>
</dbReference>
<gene>
    <name evidence="8" type="ORF">FSP39_010237</name>
</gene>
<comment type="similarity">
    <text evidence="2">Belongs to the PMP-22/EMP/MP20 family. CACNG subfamily.</text>
</comment>
<comment type="caution">
    <text evidence="8">The sequence shown here is derived from an EMBL/GenBank/DDBJ whole genome shotgun (WGS) entry which is preliminary data.</text>
</comment>
<dbReference type="GO" id="GO:0098839">
    <property type="term" value="C:postsynaptic density membrane"/>
    <property type="evidence" value="ECO:0007669"/>
    <property type="project" value="TreeGrafter"/>
</dbReference>
<evidence type="ECO:0000313" key="9">
    <source>
        <dbReference type="Proteomes" id="UP001186944"/>
    </source>
</evidence>
<accession>A0AA88XTR5</accession>
<evidence type="ECO:0000313" key="8">
    <source>
        <dbReference type="EMBL" id="KAK3090232.1"/>
    </source>
</evidence>
<dbReference type="PANTHER" id="PTHR12107:SF0">
    <property type="entry name" value="STARGAZIN (MAMMALIAN CALCIUM CHANNEL) HOMOLOG"/>
    <property type="match status" value="1"/>
</dbReference>
<dbReference type="PANTHER" id="PTHR12107">
    <property type="entry name" value="VOLTAGE-DEPENDENT CALCIUM CHANNEL GAMMA SUBUNIT"/>
    <property type="match status" value="1"/>
</dbReference>
<dbReference type="GO" id="GO:0098970">
    <property type="term" value="P:postsynaptic neurotransmitter receptor diffusion trapping"/>
    <property type="evidence" value="ECO:0007669"/>
    <property type="project" value="TreeGrafter"/>
</dbReference>
<dbReference type="Gene3D" id="1.20.140.150">
    <property type="match status" value="1"/>
</dbReference>
<evidence type="ECO:0000256" key="2">
    <source>
        <dbReference type="ARBA" id="ARBA00007111"/>
    </source>
</evidence>
<feature type="compositionally biased region" description="Basic and acidic residues" evidence="6">
    <location>
        <begin position="302"/>
        <end position="333"/>
    </location>
</feature>
<feature type="region of interest" description="Disordered" evidence="6">
    <location>
        <begin position="218"/>
        <end position="263"/>
    </location>
</feature>
<feature type="transmembrane region" description="Helical" evidence="7">
    <location>
        <begin position="180"/>
        <end position="208"/>
    </location>
</feature>
<protein>
    <recommendedName>
        <fullName evidence="10">Voltage-dependent calcium channel gamma-5 subunit</fullName>
    </recommendedName>
</protein>
<dbReference type="PROSITE" id="PS51257">
    <property type="entry name" value="PROKAR_LIPOPROTEIN"/>
    <property type="match status" value="1"/>
</dbReference>